<dbReference type="Gene3D" id="3.30.470.20">
    <property type="entry name" value="ATP-grasp fold, B domain"/>
    <property type="match status" value="1"/>
</dbReference>
<dbReference type="STRING" id="6412.T1G1N5"/>
<reference evidence="2" key="3">
    <citation type="submission" date="2015-06" db="UniProtKB">
        <authorList>
            <consortium name="EnsemblMetazoa"/>
        </authorList>
    </citation>
    <scope>IDENTIFICATION</scope>
</reference>
<dbReference type="CTD" id="20214983"/>
<keyword evidence="3" id="KW-1185">Reference proteome</keyword>
<evidence type="ECO:0008006" key="4">
    <source>
        <dbReference type="Google" id="ProtNLM"/>
    </source>
</evidence>
<dbReference type="KEGG" id="hro:HELRODRAFT_74190"/>
<dbReference type="InterPro" id="IPR027752">
    <property type="entry name" value="TTLL10"/>
</dbReference>
<dbReference type="HOGENOM" id="CLU_022993_2_0_1"/>
<dbReference type="PROSITE" id="PS51221">
    <property type="entry name" value="TTL"/>
    <property type="match status" value="1"/>
</dbReference>
<dbReference type="EMBL" id="KB096023">
    <property type="protein sequence ID" value="ESO08908.1"/>
    <property type="molecule type" value="Genomic_DNA"/>
</dbReference>
<dbReference type="Proteomes" id="UP000015101">
    <property type="component" value="Unassembled WGS sequence"/>
</dbReference>
<name>T1G1N5_HELRO</name>
<dbReference type="GO" id="GO:0070737">
    <property type="term" value="F:protein-glycine ligase activity, elongating"/>
    <property type="evidence" value="ECO:0000318"/>
    <property type="project" value="GO_Central"/>
</dbReference>
<evidence type="ECO:0000313" key="3">
    <source>
        <dbReference type="Proteomes" id="UP000015101"/>
    </source>
</evidence>
<reference evidence="3" key="1">
    <citation type="submission" date="2012-12" db="EMBL/GenBank/DDBJ databases">
        <authorList>
            <person name="Hellsten U."/>
            <person name="Grimwood J."/>
            <person name="Chapman J.A."/>
            <person name="Shapiro H."/>
            <person name="Aerts A."/>
            <person name="Otillar R.P."/>
            <person name="Terry A.Y."/>
            <person name="Boore J.L."/>
            <person name="Simakov O."/>
            <person name="Marletaz F."/>
            <person name="Cho S.-J."/>
            <person name="Edsinger-Gonzales E."/>
            <person name="Havlak P."/>
            <person name="Kuo D.-H."/>
            <person name="Larsson T."/>
            <person name="Lv J."/>
            <person name="Arendt D."/>
            <person name="Savage R."/>
            <person name="Osoegawa K."/>
            <person name="de Jong P."/>
            <person name="Lindberg D.R."/>
            <person name="Seaver E.C."/>
            <person name="Weisblat D.A."/>
            <person name="Putnam N.H."/>
            <person name="Grigoriev I.V."/>
            <person name="Rokhsar D.S."/>
        </authorList>
    </citation>
    <scope>NUCLEOTIDE SEQUENCE</scope>
</reference>
<dbReference type="GeneID" id="20214983"/>
<dbReference type="SUPFAM" id="SSF56059">
    <property type="entry name" value="Glutathione synthetase ATP-binding domain-like"/>
    <property type="match status" value="1"/>
</dbReference>
<dbReference type="AlphaFoldDB" id="T1G1N5"/>
<reference evidence="1 3" key="2">
    <citation type="journal article" date="2013" name="Nature">
        <title>Insights into bilaterian evolution from three spiralian genomes.</title>
        <authorList>
            <person name="Simakov O."/>
            <person name="Marletaz F."/>
            <person name="Cho S.J."/>
            <person name="Edsinger-Gonzales E."/>
            <person name="Havlak P."/>
            <person name="Hellsten U."/>
            <person name="Kuo D.H."/>
            <person name="Larsson T."/>
            <person name="Lv J."/>
            <person name="Arendt D."/>
            <person name="Savage R."/>
            <person name="Osoegawa K."/>
            <person name="de Jong P."/>
            <person name="Grimwood J."/>
            <person name="Chapman J.A."/>
            <person name="Shapiro H."/>
            <person name="Aerts A."/>
            <person name="Otillar R.P."/>
            <person name="Terry A.Y."/>
            <person name="Boore J.L."/>
            <person name="Grigoriev I.V."/>
            <person name="Lindberg D.R."/>
            <person name="Seaver E.C."/>
            <person name="Weisblat D.A."/>
            <person name="Putnam N.H."/>
            <person name="Rokhsar D.S."/>
        </authorList>
    </citation>
    <scope>NUCLEOTIDE SEQUENCE</scope>
</reference>
<dbReference type="RefSeq" id="XP_009012930.1">
    <property type="nucleotide sequence ID" value="XM_009014682.1"/>
</dbReference>
<dbReference type="eggNOG" id="KOG2157">
    <property type="taxonomic scope" value="Eukaryota"/>
</dbReference>
<dbReference type="InParanoid" id="T1G1N5"/>
<dbReference type="OMA" id="AHIIRCA"/>
<proteinExistence type="predicted"/>
<dbReference type="PANTHER" id="PTHR46810">
    <property type="entry name" value="INACTIVE POLYGLYCYLASE TTLL10"/>
    <property type="match status" value="1"/>
</dbReference>
<dbReference type="EnsemblMetazoa" id="HelroT74190">
    <property type="protein sequence ID" value="HelroP74190"/>
    <property type="gene ID" value="HelroG74190"/>
</dbReference>
<accession>T1G1N5</accession>
<dbReference type="InterPro" id="IPR004344">
    <property type="entry name" value="TTL/TTLL_fam"/>
</dbReference>
<sequence length="379" mass="44578">MRELGWLPLADKYALNFKMKWVESRLSVNYDKFREGEQLVNRIPNCYMLTNKLGLLVNLNKYQIDSQARPNPECPKIKLVDFLPETYRIDDNKDRLFFVNRFKAGELWISKPIGLNQGRGIYLVRDAEMYREPFAEAERDKSGRLIQKYITNPLLIEGRKFDIRVYMLVACMKPHLVLFRKGYIRLCLNKYDEAAEDLTVHLTNQFIQRKCPFYEVCKNETIWSFDKFNDYINKTVVANKGGVEIDWVYKTLWTKMKNIALFTYLSVKEKLQAKIGYFDLYGLDFLIDNDLKVWLLEVNVNPCLATNCDYLKLIIPEIVHETISIALECFEKVRERSPLLPLMNLKSFEVLYHQPTLVFPVLFDVLSVNVGRVVLFLNS</sequence>
<dbReference type="OrthoDB" id="202825at2759"/>
<dbReference type="EMBL" id="AMQM01003110">
    <property type="status" value="NOT_ANNOTATED_CDS"/>
    <property type="molecule type" value="Genomic_DNA"/>
</dbReference>
<dbReference type="PANTHER" id="PTHR46810:SF1">
    <property type="entry name" value="INACTIVE POLYGLYCYLASE TTLL10"/>
    <property type="match status" value="1"/>
</dbReference>
<dbReference type="Pfam" id="PF03133">
    <property type="entry name" value="TTL"/>
    <property type="match status" value="1"/>
</dbReference>
<evidence type="ECO:0000313" key="1">
    <source>
        <dbReference type="EMBL" id="ESO08908.1"/>
    </source>
</evidence>
<organism evidence="2 3">
    <name type="scientific">Helobdella robusta</name>
    <name type="common">Californian leech</name>
    <dbReference type="NCBI Taxonomy" id="6412"/>
    <lineage>
        <taxon>Eukaryota</taxon>
        <taxon>Metazoa</taxon>
        <taxon>Spiralia</taxon>
        <taxon>Lophotrochozoa</taxon>
        <taxon>Annelida</taxon>
        <taxon>Clitellata</taxon>
        <taxon>Hirudinea</taxon>
        <taxon>Rhynchobdellida</taxon>
        <taxon>Glossiphoniidae</taxon>
        <taxon>Helobdella</taxon>
    </lineage>
</organism>
<protein>
    <recommendedName>
        <fullName evidence="4">Tubulin--tyrosine ligase-like protein 9</fullName>
    </recommendedName>
</protein>
<gene>
    <name evidence="2" type="primary">20214983</name>
    <name evidence="1" type="ORF">HELRODRAFT_74190</name>
</gene>
<evidence type="ECO:0000313" key="2">
    <source>
        <dbReference type="EnsemblMetazoa" id="HelroP74190"/>
    </source>
</evidence>